<dbReference type="FunFam" id="3.30.559.30:FF:000003">
    <property type="entry name" value="Nonribosomal peptide synthase SidD"/>
    <property type="match status" value="1"/>
</dbReference>
<dbReference type="Gene3D" id="3.30.300.30">
    <property type="match status" value="2"/>
</dbReference>
<dbReference type="InterPro" id="IPR000873">
    <property type="entry name" value="AMP-dep_synth/lig_dom"/>
</dbReference>
<dbReference type="GO" id="GO:0016874">
    <property type="term" value="F:ligase activity"/>
    <property type="evidence" value="ECO:0007669"/>
    <property type="project" value="UniProtKB-KW"/>
</dbReference>
<dbReference type="InterPro" id="IPR023213">
    <property type="entry name" value="CAT-like_dom_sf"/>
</dbReference>
<evidence type="ECO:0000256" key="3">
    <source>
        <dbReference type="ARBA" id="ARBA00022598"/>
    </source>
</evidence>
<feature type="domain" description="Carrier" evidence="6">
    <location>
        <begin position="1"/>
        <end position="73"/>
    </location>
</feature>
<evidence type="ECO:0000256" key="1">
    <source>
        <dbReference type="ARBA" id="ARBA00022450"/>
    </source>
</evidence>
<dbReference type="InterPro" id="IPR020806">
    <property type="entry name" value="PKS_PP-bd"/>
</dbReference>
<accession>A0AAI8V9U2</accession>
<feature type="domain" description="Carrier" evidence="6">
    <location>
        <begin position="1089"/>
        <end position="1167"/>
    </location>
</feature>
<dbReference type="SUPFAM" id="SSF52777">
    <property type="entry name" value="CoA-dependent acyltransferases"/>
    <property type="match status" value="8"/>
</dbReference>
<dbReference type="InterPro" id="IPR020845">
    <property type="entry name" value="AMP-binding_CS"/>
</dbReference>
<dbReference type="InterPro" id="IPR009081">
    <property type="entry name" value="PP-bd_ACP"/>
</dbReference>
<dbReference type="PROSITE" id="PS00012">
    <property type="entry name" value="PHOSPHOPANTETHEINE"/>
    <property type="match status" value="2"/>
</dbReference>
<keyword evidence="2" id="KW-0597">Phosphoprotein</keyword>
<evidence type="ECO:0000259" key="6">
    <source>
        <dbReference type="PROSITE" id="PS50075"/>
    </source>
</evidence>
<dbReference type="Gene3D" id="1.10.1200.10">
    <property type="entry name" value="ACP-like"/>
    <property type="match status" value="4"/>
</dbReference>
<dbReference type="Proteomes" id="UP001295740">
    <property type="component" value="Unassembled WGS sequence"/>
</dbReference>
<dbReference type="PROSITE" id="PS50075">
    <property type="entry name" value="CARRIER"/>
    <property type="match status" value="3"/>
</dbReference>
<organism evidence="7 8">
    <name type="scientific">Anthostomella pinea</name>
    <dbReference type="NCBI Taxonomy" id="933095"/>
    <lineage>
        <taxon>Eukaryota</taxon>
        <taxon>Fungi</taxon>
        <taxon>Dikarya</taxon>
        <taxon>Ascomycota</taxon>
        <taxon>Pezizomycotina</taxon>
        <taxon>Sordariomycetes</taxon>
        <taxon>Xylariomycetidae</taxon>
        <taxon>Xylariales</taxon>
        <taxon>Xylariaceae</taxon>
        <taxon>Anthostomella</taxon>
    </lineage>
</organism>
<dbReference type="SUPFAM" id="SSF47336">
    <property type="entry name" value="ACP-like"/>
    <property type="match status" value="4"/>
</dbReference>
<dbReference type="Pfam" id="PF00668">
    <property type="entry name" value="Condensation"/>
    <property type="match status" value="5"/>
</dbReference>
<dbReference type="Gene3D" id="3.30.559.30">
    <property type="entry name" value="Nonribosomal peptide synthetase, condensation domain"/>
    <property type="match status" value="4"/>
</dbReference>
<protein>
    <submittedName>
        <fullName evidence="7">Uu.00g033090.m01.CDS01</fullName>
    </submittedName>
</protein>
<dbReference type="Gene3D" id="3.30.559.10">
    <property type="entry name" value="Chloramphenicol acetyltransferase-like domain"/>
    <property type="match status" value="5"/>
</dbReference>
<dbReference type="GO" id="GO:0043041">
    <property type="term" value="P:amino acid activation for nonribosomal peptide biosynthetic process"/>
    <property type="evidence" value="ECO:0007669"/>
    <property type="project" value="TreeGrafter"/>
</dbReference>
<gene>
    <name evidence="7" type="ORF">KHLLAP_LOCUS924</name>
</gene>
<dbReference type="Gene3D" id="3.40.50.12780">
    <property type="entry name" value="N-terminal domain of ligase-like"/>
    <property type="match status" value="2"/>
</dbReference>
<evidence type="ECO:0000256" key="2">
    <source>
        <dbReference type="ARBA" id="ARBA00022553"/>
    </source>
</evidence>
<proteinExistence type="inferred from homology"/>
<evidence type="ECO:0000256" key="5">
    <source>
        <dbReference type="SAM" id="MobiDB-lite"/>
    </source>
</evidence>
<evidence type="ECO:0000256" key="4">
    <source>
        <dbReference type="ARBA" id="ARBA00029454"/>
    </source>
</evidence>
<keyword evidence="1" id="KW-0596">Phosphopantetheine</keyword>
<keyword evidence="3" id="KW-0436">Ligase</keyword>
<dbReference type="FunFam" id="3.30.300.30:FF:000015">
    <property type="entry name" value="Nonribosomal peptide synthase SidD"/>
    <property type="match status" value="2"/>
</dbReference>
<evidence type="ECO:0000313" key="8">
    <source>
        <dbReference type="Proteomes" id="UP001295740"/>
    </source>
</evidence>
<feature type="domain" description="Carrier" evidence="6">
    <location>
        <begin position="2564"/>
        <end position="2640"/>
    </location>
</feature>
<reference evidence="7" key="1">
    <citation type="submission" date="2023-10" db="EMBL/GenBank/DDBJ databases">
        <authorList>
            <person name="Hackl T."/>
        </authorList>
    </citation>
    <scope>NUCLEOTIDE SEQUENCE</scope>
</reference>
<dbReference type="CDD" id="cd19545">
    <property type="entry name" value="FUM14_C_NRPS-like"/>
    <property type="match status" value="1"/>
</dbReference>
<dbReference type="InterPro" id="IPR001242">
    <property type="entry name" value="Condensation_dom"/>
</dbReference>
<dbReference type="PANTHER" id="PTHR45527:SF16">
    <property type="entry name" value="NONRIBOSOMAL PEPTIDE SYNTHASE ATNA-RELATED"/>
    <property type="match status" value="1"/>
</dbReference>
<dbReference type="SUPFAM" id="SSF56801">
    <property type="entry name" value="Acetyl-CoA synthetase-like"/>
    <property type="match status" value="2"/>
</dbReference>
<keyword evidence="8" id="KW-1185">Reference proteome</keyword>
<dbReference type="GO" id="GO:0031177">
    <property type="term" value="F:phosphopantetheine binding"/>
    <property type="evidence" value="ECO:0007669"/>
    <property type="project" value="InterPro"/>
</dbReference>
<dbReference type="PANTHER" id="PTHR45527">
    <property type="entry name" value="NONRIBOSOMAL PEPTIDE SYNTHETASE"/>
    <property type="match status" value="1"/>
</dbReference>
<dbReference type="CDD" id="cd05918">
    <property type="entry name" value="A_NRPS_SidN3_like"/>
    <property type="match status" value="2"/>
</dbReference>
<dbReference type="FunFam" id="1.10.1200.10:FF:000005">
    <property type="entry name" value="Nonribosomal peptide synthetase 1"/>
    <property type="match status" value="2"/>
</dbReference>
<dbReference type="EMBL" id="CAUWAG010000003">
    <property type="protein sequence ID" value="CAJ2500456.1"/>
    <property type="molecule type" value="Genomic_DNA"/>
</dbReference>
<dbReference type="Pfam" id="PF00501">
    <property type="entry name" value="AMP-binding"/>
    <property type="match status" value="2"/>
</dbReference>
<evidence type="ECO:0000313" key="7">
    <source>
        <dbReference type="EMBL" id="CAJ2500456.1"/>
    </source>
</evidence>
<comment type="similarity">
    <text evidence="4">Belongs to the NRP synthetase family.</text>
</comment>
<dbReference type="InterPro" id="IPR036736">
    <property type="entry name" value="ACP-like_sf"/>
</dbReference>
<dbReference type="GO" id="GO:0044550">
    <property type="term" value="P:secondary metabolite biosynthetic process"/>
    <property type="evidence" value="ECO:0007669"/>
    <property type="project" value="TreeGrafter"/>
</dbReference>
<dbReference type="InterPro" id="IPR006162">
    <property type="entry name" value="Ppantetheine_attach_site"/>
</dbReference>
<sequence>MEKRLQTLWAAVLKMEDPGRISADDSFLRIGGDSIAAMRLVGAARASGLTFSVADVLRHPKLSDLAVEISGVGQSEVDDDRAMTVKGIERFSLLKSELDVTEAVRLATAALDGIEEDQIEDMYPCTPLQEGMLALTSLRPGEYIAKCALELRSSVDPGRFRQAWDALVASTPMLRTRILDLTGQGLVQAVINQGSVWSEEDGQQVVGLGWPLFSARLSVETDRCVFYLTIHHALYDGWSLGLLFERLEAIYLEIPIPPVPDYKTFVKHATSIDQGDALGFWSHQLRGLNAEVFPSLPSPSHQPKPDKVMTYHIDGLRMGTNSDVTLSTVVRAAFALVIADYSDGDDDVVFGVTVTGRQTAVPGIEDMIGPTIATVPFRISVDREEELHAYLSRAQTQSIEMTPFEQMGLQRIRRLSPDAERACSFQTLLIVQPAEEAAEWSSEIIARDIHDVDENSADVEGGMLQQDDTYALTVECHLGKDGSLRLRIGYDSTVLEEKQVQRLAQQFKHMLHQICSSDDETLPVATLQTLNGDDARDIWSWNETVPETVNVCVHDRISAMAFQLPDKLAVCACDGDWTYHELDSLSTHLAFHLRRLGIDSETIVPLVFEKSKWTPVAMLGVMKAGGASVLVDTAQPEERLRAIIPQVSPSVVLSSAGKQELANRLAAGAAVQAISEAGLRALNRKVGGEWPVLPRVSPSSRLYVVFTSGSTGTPKGVVITHANFSSALTHQRAAQGITSSTRLFNFASPAFDVAWANTLTAFECGATLCVPSDADRKDDLNGAIAKFRPTHMDVTPSAALVLSAESLRQLESMTLGGERLTAEWARRWAPHVSLKNSYGPSEATPTATFTQAILPDGSFAGSIGTGAGVNTWVVNAAVGTSLVPIGSTGELWLEGPIVGAGYLDDETKTASAFIEDPPWLLQGSDRHPGRRGRLYKTGDLVRYNQDGSLTFVGRADNQVKINGQRVELGEIESHHDNTHQTVCLIPSSGPCAKRVVAFFSLRDVKREATNATSTIEILTVTEHSKSAERHTQALKTLLSETLPSYMIPSVWVPLGYFPMTATGKLDRKALKRTYHMIANVDSGQVARRGPRTAVERLLMDAASRVLNMAVADINLGRSFISNGGDSISAMRLSSQWRAAASAEGFSVAALMRSKSLADFARTLSPAAGTMAVSNDMPEEAVETPFELAPIQQWFLEQLEPAETVTQPDYHYNQGFYVKMANRKFSEDEVAAAVERLVKPPLDAEDTVQEDRKKPVAVKEAASLAMQSHLSINIEYGRVFSGDLCAMTTTGEQYLILVAHHLVIDLVSWRILLDELETLLSGDTLQHSLPFQAWAKLQQAHVSSSSDFLPEKLLTCFVEIDRETTSHLLSAANDPYNTEPVDLLLSAVWAAFLSTFLRRQGLTIFSEGHGREPWSAVADTVDLSRTVGWFTTMSPMSVLRDDTVSAANIVRLVKDARRRLPANGWAYFASRYLNPEGKIAFQAHNSTMEVTFNYHGQFQQLENEESFFKTWLFLESRNRAPSLQSICKNLVSTRSRPSRTLCDYEFLTLDYPVLDDFQDGLVTQIESLNGSGIEEVYPCTPTVDGILLSQTRQASSYKTVALHEISSGDNKPIDIDNLIKAWQKVVAHQPALRSIFIGGLDASAAFNQVVLKPYQGEVVLLPPVEDRAAAVVALSQLPAVDYTQLRPPHRVALVPAQGKVVCETAMSHAITDGASSSLLIEDWTQAYIGTLSTVDLLSATSGYVAALQAGKTKAEKLTYWKKKLAGVEPCHFPALAGGARGGSSSERATAATTSTSTVFIRDAVVRKYPAVLLRPIISHARKPPPERMGAEAGSVVFGYLCSGRDAPVAGIDVSIGAYANMMVCRAEIETGGSDGFVRGVHEQIMQDMDYQHCSLAEIQHELGAGRGLFNSVVSFQRVEADQQDTDATEVGLAFEGLDGLDPTEYDIVLGINYAADHIEVELEYADTHLTDEQANRVLSLFQKHTASFVADTNKDDGDREQRLISDEDAQQIWQWNASVPAASERCMHELITGTARRNPTGPAICAHDGDFTYGEMDVLATRLAQRLVQLGVGSGDMSIVPLCFEKSKWTPIAMLAVMKAGGTCVTLDTALPEERLRGIVRQVQPTQEQHALILCSSACEDLAGRLVEGAFLQVVDESILTLPELSSPLPVVLSSTNLYVVFTSGSTGVPKGVMISHANYASAVLYQQAAHGFTVSSRVYDFASFSFDVSWSNFLHTLSIGACLCIPSDEDRRNDLVGSIQRLRATHVDVTPSVARLLPAEALQKVQTLVLGGEKIPDEARNWAHLVMGGVKNPYGPSECTPTATITDVDPNATFTGSIGKGIGLNTWVVDVDGQSLVPVGCTGEIWLEGPLVSNGYLGNDEKTAAAFITNPPWLLRGAGDFSGRRGRLYRTGDLVHYSGTNGSLVFVGRKDISQVKINGQRVELGEVEHHVRACVLEETVKQVVAEVVTPQHNGSAMLVAFLEIDSCSSTDAGVVVASFGLEEMLNLRLPIHMIPAAYIPLEQIPLTANGKTDRKHLQEMGKHLTPAQLRPIVASKSGSLVSSRPPTSMEKKLRKLWAAVLKVDEKQIETSDSFFRMGGDSIVAMRLAGAARDTGLSLSVADILKSPMLEIMAQVLQPLGRGRVGQLSRSLVEEPEMIDALPYEPFSLLPRGVNTTALWRRLPEYGIARDAVHDILPVTDQQARLVSLTYTANRGMLLYHTLDGHGTPDFSQIRAACRDLVQRFDMLRTVFIAHGTAFLQVVLRYLALEIPVLATSHRDLEDCVEDVRQYDSGRASLRFGSPLAGFAIIHQTRINKWRLVARTSHAQHDGMSLLKMWSAFEKLYHPMNEEQRNPRPGPQHLLPGADANLTPPRSPHMSAADSSNNDASSLQHFSFTQHMLALDQMDKDAAHRYWRTLLQGSSPTVLRPQPSHTLRIGEGPCVVREIPRATLPPCDFTFFTVLKSAWAYVLARAAASDDIVFSTLTQGRGLRGSQDAFGPCVNVVPTRVRFADGWRATDLMTAVQGQHVASLPFEQVGSREMVRECTDWPRWMFAGSVVYHHNFEDGDGESESDDGYTRGMHEESVAARQGFAVAGDVDNVDVHVTSKPSDDGKAFRIELSFAVGTVLERMASLLVAKLCETISLFHRAGDMPLPSSMDLRSLAASLPQPMNPGGHDGLLLEPTAEEVMVAQLCPEDVRHALVTSWAEALGCGVETVPRAHEATSFFDLGGDIVCASVLSAHMQRQGYDLGIEDVLENPMICQQLGLLGWRLLRV</sequence>
<dbReference type="GO" id="GO:0005737">
    <property type="term" value="C:cytoplasm"/>
    <property type="evidence" value="ECO:0007669"/>
    <property type="project" value="TreeGrafter"/>
</dbReference>
<dbReference type="InterPro" id="IPR045851">
    <property type="entry name" value="AMP-bd_C_sf"/>
</dbReference>
<name>A0AAI8V9U2_9PEZI</name>
<dbReference type="NCBIfam" id="TIGR01733">
    <property type="entry name" value="AA-adenyl-dom"/>
    <property type="match status" value="1"/>
</dbReference>
<dbReference type="PROSITE" id="PS00455">
    <property type="entry name" value="AMP_BINDING"/>
    <property type="match status" value="2"/>
</dbReference>
<feature type="region of interest" description="Disordered" evidence="5">
    <location>
        <begin position="2848"/>
        <end position="2885"/>
    </location>
</feature>
<dbReference type="Pfam" id="PF00550">
    <property type="entry name" value="PP-binding"/>
    <property type="match status" value="3"/>
</dbReference>
<dbReference type="InterPro" id="IPR042099">
    <property type="entry name" value="ANL_N_sf"/>
</dbReference>
<comment type="caution">
    <text evidence="7">The sequence shown here is derived from an EMBL/GenBank/DDBJ whole genome shotgun (WGS) entry which is preliminary data.</text>
</comment>
<dbReference type="SMART" id="SM00823">
    <property type="entry name" value="PKS_PP"/>
    <property type="match status" value="3"/>
</dbReference>
<dbReference type="InterPro" id="IPR010071">
    <property type="entry name" value="AA_adenyl_dom"/>
</dbReference>